<protein>
    <submittedName>
        <fullName evidence="1">Uncharacterized protein</fullName>
    </submittedName>
</protein>
<comment type="caution">
    <text evidence="1">The sequence shown here is derived from an EMBL/GenBank/DDBJ whole genome shotgun (WGS) entry which is preliminary data.</text>
</comment>
<evidence type="ECO:0000313" key="2">
    <source>
        <dbReference type="Proteomes" id="UP000555564"/>
    </source>
</evidence>
<dbReference type="RefSeq" id="WP_184980315.1">
    <property type="nucleotide sequence ID" value="NZ_BAAALO010000032.1"/>
</dbReference>
<organism evidence="1 2">
    <name type="scientific">Sphaerisporangium rubeum</name>
    <dbReference type="NCBI Taxonomy" id="321317"/>
    <lineage>
        <taxon>Bacteria</taxon>
        <taxon>Bacillati</taxon>
        <taxon>Actinomycetota</taxon>
        <taxon>Actinomycetes</taxon>
        <taxon>Streptosporangiales</taxon>
        <taxon>Streptosporangiaceae</taxon>
        <taxon>Sphaerisporangium</taxon>
    </lineage>
</organism>
<proteinExistence type="predicted"/>
<evidence type="ECO:0000313" key="1">
    <source>
        <dbReference type="EMBL" id="MBB6472908.1"/>
    </source>
</evidence>
<reference evidence="1 2" key="1">
    <citation type="submission" date="2020-08" db="EMBL/GenBank/DDBJ databases">
        <title>Sequencing the genomes of 1000 actinobacteria strains.</title>
        <authorList>
            <person name="Klenk H.-P."/>
        </authorList>
    </citation>
    <scope>NUCLEOTIDE SEQUENCE [LARGE SCALE GENOMIC DNA]</scope>
    <source>
        <strain evidence="1 2">DSM 44936</strain>
    </source>
</reference>
<dbReference type="Proteomes" id="UP000555564">
    <property type="component" value="Unassembled WGS sequence"/>
</dbReference>
<sequence>MPPTGTLTGPEAPILRDHATVNWHVIGRLDSLRREVFLACLPPTLRTETMLDLMAIRTRVCSRTGFDEAEIRTLLTHLTTLVTHHPLLSTKVAGLSAELIGRP</sequence>
<dbReference type="AlphaFoldDB" id="A0A7X0M5P6"/>
<dbReference type="EMBL" id="JACHIU010000001">
    <property type="protein sequence ID" value="MBB6472908.1"/>
    <property type="molecule type" value="Genomic_DNA"/>
</dbReference>
<gene>
    <name evidence="1" type="ORF">BJ992_002339</name>
</gene>
<keyword evidence="2" id="KW-1185">Reference proteome</keyword>
<accession>A0A7X0M5P6</accession>
<name>A0A7X0M5P6_9ACTN</name>